<proteinExistence type="predicted"/>
<dbReference type="PaxDb" id="4097-A0A1S4A3S3"/>
<accession>A0A1S4A3S3</accession>
<dbReference type="Pfam" id="PF03732">
    <property type="entry name" value="Retrotrans_gag"/>
    <property type="match status" value="1"/>
</dbReference>
<feature type="domain" description="Retrotransposon gag" evidence="1">
    <location>
        <begin position="47"/>
        <end position="132"/>
    </location>
</feature>
<dbReference type="OrthoDB" id="1752139at2759"/>
<dbReference type="AlphaFoldDB" id="A0A1S4A3S3"/>
<dbReference type="RefSeq" id="XP_016471260.1">
    <property type="nucleotide sequence ID" value="XM_016615774.1"/>
</dbReference>
<organism evidence="2">
    <name type="scientific">Nicotiana tabacum</name>
    <name type="common">Common tobacco</name>
    <dbReference type="NCBI Taxonomy" id="4097"/>
    <lineage>
        <taxon>Eukaryota</taxon>
        <taxon>Viridiplantae</taxon>
        <taxon>Streptophyta</taxon>
        <taxon>Embryophyta</taxon>
        <taxon>Tracheophyta</taxon>
        <taxon>Spermatophyta</taxon>
        <taxon>Magnoliopsida</taxon>
        <taxon>eudicotyledons</taxon>
        <taxon>Gunneridae</taxon>
        <taxon>Pentapetalae</taxon>
        <taxon>asterids</taxon>
        <taxon>lamiids</taxon>
        <taxon>Solanales</taxon>
        <taxon>Solanaceae</taxon>
        <taxon>Nicotianoideae</taxon>
        <taxon>Nicotianeae</taxon>
        <taxon>Nicotiana</taxon>
    </lineage>
</organism>
<reference evidence="2" key="1">
    <citation type="submission" date="2025-08" db="UniProtKB">
        <authorList>
            <consortium name="RefSeq"/>
        </authorList>
    </citation>
    <scope>IDENTIFICATION</scope>
</reference>
<protein>
    <recommendedName>
        <fullName evidence="1">Retrotransposon gag domain-containing protein</fullName>
    </recommendedName>
</protein>
<dbReference type="KEGG" id="nta:107793426"/>
<gene>
    <name evidence="2" type="primary">LOC107793426</name>
</gene>
<dbReference type="InterPro" id="IPR005162">
    <property type="entry name" value="Retrotrans_gag_dom"/>
</dbReference>
<dbReference type="PANTHER" id="PTHR33223">
    <property type="entry name" value="CCHC-TYPE DOMAIN-CONTAINING PROTEIN"/>
    <property type="match status" value="1"/>
</dbReference>
<sequence>MSELLKYNGTSDPNEHVTAYTCSVKSNDMKDDEIESVLSKKPGEMLSKGAMMWYHNMAPNSINSFSMLVDSFVKAHIGAIKVAMRKAHVFKIKKRENEILREFISCFRTELMELPQVSDDWAVQAFTQGLNERSSAASRQLKENLVELLAKESKSNKDRYQSYPKYRRNIPRCNPPRNERMVNQKQNPSGFISLGGFDEDTRSARAPHLSVYKSNIDEPDIMLIFSKTRDTGWPRPILSNPS</sequence>
<name>A0A1S4A3S3_TOBAC</name>
<evidence type="ECO:0000313" key="2">
    <source>
        <dbReference type="RefSeq" id="XP_016471260.1"/>
    </source>
</evidence>
<dbReference type="PANTHER" id="PTHR33223:SF11">
    <property type="entry name" value="ELEMENT PROTEIN, PUTATIVE-RELATED"/>
    <property type="match status" value="1"/>
</dbReference>
<evidence type="ECO:0000259" key="1">
    <source>
        <dbReference type="Pfam" id="PF03732"/>
    </source>
</evidence>